<reference evidence="10 11" key="1">
    <citation type="submission" date="2019-03" db="EMBL/GenBank/DDBJ databases">
        <title>Genomic Encyclopedia of Type Strains, Phase III (KMG-III): the genomes of soil and plant-associated and newly described type strains.</title>
        <authorList>
            <person name="Whitman W."/>
        </authorList>
    </citation>
    <scope>NUCLEOTIDE SEQUENCE [LARGE SCALE GENOMIC DNA]</scope>
    <source>
        <strain evidence="10 11">CGMCC 1.10957</strain>
    </source>
</reference>
<accession>A0ABY2G8H2</accession>
<dbReference type="NCBIfam" id="NF002049">
    <property type="entry name" value="PRK00881.1"/>
    <property type="match status" value="1"/>
</dbReference>
<dbReference type="RefSeq" id="WP_134198686.1">
    <property type="nucleotide sequence ID" value="NZ_SOQZ01000001.1"/>
</dbReference>
<evidence type="ECO:0000256" key="4">
    <source>
        <dbReference type="ARBA" id="ARBA00022679"/>
    </source>
</evidence>
<dbReference type="NCBIfam" id="TIGR00355">
    <property type="entry name" value="purH"/>
    <property type="match status" value="1"/>
</dbReference>
<keyword evidence="5 8" id="KW-0658">Purine biosynthesis</keyword>
<dbReference type="SMART" id="SM00798">
    <property type="entry name" value="AICARFT_IMPCHas"/>
    <property type="match status" value="1"/>
</dbReference>
<dbReference type="EMBL" id="SOQZ01000001">
    <property type="protein sequence ID" value="TDY14106.1"/>
    <property type="molecule type" value="Genomic_DNA"/>
</dbReference>
<evidence type="ECO:0000256" key="5">
    <source>
        <dbReference type="ARBA" id="ARBA00022755"/>
    </source>
</evidence>
<comment type="catalytic activity">
    <reaction evidence="8">
        <text>IMP + H2O = 5-formamido-1-(5-phospho-D-ribosyl)imidazole-4-carboxamide</text>
        <dbReference type="Rhea" id="RHEA:18445"/>
        <dbReference type="ChEBI" id="CHEBI:15377"/>
        <dbReference type="ChEBI" id="CHEBI:58053"/>
        <dbReference type="ChEBI" id="CHEBI:58467"/>
        <dbReference type="EC" id="3.5.4.10"/>
    </reaction>
</comment>
<evidence type="ECO:0000313" key="11">
    <source>
        <dbReference type="Proteomes" id="UP000294930"/>
    </source>
</evidence>
<dbReference type="Gene3D" id="3.40.140.20">
    <property type="match status" value="2"/>
</dbReference>
<dbReference type="InterPro" id="IPR016193">
    <property type="entry name" value="Cytidine_deaminase-like"/>
</dbReference>
<dbReference type="Gene3D" id="3.40.50.1380">
    <property type="entry name" value="Methylglyoxal synthase-like domain"/>
    <property type="match status" value="1"/>
</dbReference>
<dbReference type="SMART" id="SM00851">
    <property type="entry name" value="MGS"/>
    <property type="match status" value="1"/>
</dbReference>
<dbReference type="Pfam" id="PF02142">
    <property type="entry name" value="MGS"/>
    <property type="match status" value="1"/>
</dbReference>
<evidence type="ECO:0000256" key="6">
    <source>
        <dbReference type="ARBA" id="ARBA00022801"/>
    </source>
</evidence>
<evidence type="ECO:0000256" key="3">
    <source>
        <dbReference type="ARBA" id="ARBA00007667"/>
    </source>
</evidence>
<comment type="caution">
    <text evidence="10">The sequence shown here is derived from an EMBL/GenBank/DDBJ whole genome shotgun (WGS) entry which is preliminary data.</text>
</comment>
<evidence type="ECO:0000313" key="10">
    <source>
        <dbReference type="EMBL" id="TDY14106.1"/>
    </source>
</evidence>
<dbReference type="InterPro" id="IPR002695">
    <property type="entry name" value="PurH-like"/>
</dbReference>
<proteinExistence type="inferred from homology"/>
<evidence type="ECO:0000256" key="1">
    <source>
        <dbReference type="ARBA" id="ARBA00004844"/>
    </source>
</evidence>
<dbReference type="Proteomes" id="UP000294930">
    <property type="component" value="Unassembled WGS sequence"/>
</dbReference>
<dbReference type="PANTHER" id="PTHR11692">
    <property type="entry name" value="BIFUNCTIONAL PURINE BIOSYNTHESIS PROTEIN PURH"/>
    <property type="match status" value="1"/>
</dbReference>
<gene>
    <name evidence="8" type="primary">purH</name>
    <name evidence="10" type="ORF">A8975_0707</name>
</gene>
<evidence type="ECO:0000256" key="7">
    <source>
        <dbReference type="ARBA" id="ARBA00023268"/>
    </source>
</evidence>
<comment type="pathway">
    <text evidence="1 8">Purine metabolism; IMP biosynthesis via de novo pathway; IMP from 5-formamido-1-(5-phospho-D-ribosyl)imidazole-4-carboxamide: step 1/1.</text>
</comment>
<dbReference type="InterPro" id="IPR036914">
    <property type="entry name" value="MGS-like_dom_sf"/>
</dbReference>
<comment type="pathway">
    <text evidence="2 8">Purine metabolism; IMP biosynthesis via de novo pathway; 5-formamido-1-(5-phospho-D-ribosyl)imidazole-4-carboxamide from 5-amino-1-(5-phospho-D-ribosyl)imidazole-4-carboxamide (10-formyl THF route): step 1/1.</text>
</comment>
<organism evidence="10 11">
    <name type="scientific">Meridianimaribacter flavus</name>
    <dbReference type="NCBI Taxonomy" id="571115"/>
    <lineage>
        <taxon>Bacteria</taxon>
        <taxon>Pseudomonadati</taxon>
        <taxon>Bacteroidota</taxon>
        <taxon>Flavobacteriia</taxon>
        <taxon>Flavobacteriales</taxon>
        <taxon>Flavobacteriaceae</taxon>
        <taxon>Meridianimaribacter</taxon>
    </lineage>
</organism>
<protein>
    <recommendedName>
        <fullName evidence="8">Bifunctional purine biosynthesis protein PurH</fullName>
    </recommendedName>
    <domain>
        <recommendedName>
            <fullName evidence="8">Phosphoribosylaminoimidazolecarboxamide formyltransferase</fullName>
            <ecNumber evidence="8">2.1.2.3</ecNumber>
        </recommendedName>
        <alternativeName>
            <fullName evidence="8">AICAR transformylase</fullName>
        </alternativeName>
    </domain>
    <domain>
        <recommendedName>
            <fullName evidence="8">IMP cyclohydrolase</fullName>
            <ecNumber evidence="8">3.5.4.10</ecNumber>
        </recommendedName>
        <alternativeName>
            <fullName evidence="8">ATIC</fullName>
        </alternativeName>
        <alternativeName>
            <fullName evidence="8">IMP synthase</fullName>
        </alternativeName>
        <alternativeName>
            <fullName evidence="8">Inosinicase</fullName>
        </alternativeName>
    </domain>
</protein>
<dbReference type="SUPFAM" id="SSF53927">
    <property type="entry name" value="Cytidine deaminase-like"/>
    <property type="match status" value="1"/>
</dbReference>
<dbReference type="HAMAP" id="MF_00139">
    <property type="entry name" value="PurH"/>
    <property type="match status" value="1"/>
</dbReference>
<dbReference type="InterPro" id="IPR024051">
    <property type="entry name" value="AICAR_Tfase_dup_dom_sf"/>
</dbReference>
<comment type="domain">
    <text evidence="8">The IMP cyclohydrolase activity resides in the N-terminal region.</text>
</comment>
<dbReference type="PANTHER" id="PTHR11692:SF0">
    <property type="entry name" value="BIFUNCTIONAL PURINE BIOSYNTHESIS PROTEIN ATIC"/>
    <property type="match status" value="1"/>
</dbReference>
<dbReference type="PIRSF" id="PIRSF000414">
    <property type="entry name" value="AICARFT_IMPCHas"/>
    <property type="match status" value="1"/>
</dbReference>
<evidence type="ECO:0000256" key="8">
    <source>
        <dbReference type="HAMAP-Rule" id="MF_00139"/>
    </source>
</evidence>
<comment type="similarity">
    <text evidence="3 8">Belongs to the PurH family.</text>
</comment>
<dbReference type="SUPFAM" id="SSF52335">
    <property type="entry name" value="Methylglyoxal synthase-like"/>
    <property type="match status" value="1"/>
</dbReference>
<keyword evidence="11" id="KW-1185">Reference proteome</keyword>
<evidence type="ECO:0000256" key="2">
    <source>
        <dbReference type="ARBA" id="ARBA00004954"/>
    </source>
</evidence>
<dbReference type="InterPro" id="IPR011607">
    <property type="entry name" value="MGS-like_dom"/>
</dbReference>
<comment type="catalytic activity">
    <reaction evidence="8">
        <text>(6R)-10-formyltetrahydrofolate + 5-amino-1-(5-phospho-beta-D-ribosyl)imidazole-4-carboxamide = 5-formamido-1-(5-phospho-D-ribosyl)imidazole-4-carboxamide + (6S)-5,6,7,8-tetrahydrofolate</text>
        <dbReference type="Rhea" id="RHEA:22192"/>
        <dbReference type="ChEBI" id="CHEBI:57453"/>
        <dbReference type="ChEBI" id="CHEBI:58467"/>
        <dbReference type="ChEBI" id="CHEBI:58475"/>
        <dbReference type="ChEBI" id="CHEBI:195366"/>
        <dbReference type="EC" id="2.1.2.3"/>
    </reaction>
</comment>
<dbReference type="PROSITE" id="PS51855">
    <property type="entry name" value="MGS"/>
    <property type="match status" value="1"/>
</dbReference>
<dbReference type="CDD" id="cd01421">
    <property type="entry name" value="IMPCH"/>
    <property type="match status" value="1"/>
</dbReference>
<dbReference type="Pfam" id="PF01808">
    <property type="entry name" value="AICARFT_IMPCHas"/>
    <property type="match status" value="1"/>
</dbReference>
<sequence length="510" mass="55729">MNNNKTIKSALISVFSKEGLEPIVKELNAQNVTIYSTGGTEKFIKDLGINVVPVEDVTSYPSILGGRVKTLHPKVFGGILNRQNNESDVAELKDFDIPQIDLVIVDLYPFEKTVASGAAHQDIIEKIDIGGISLIRAAAKNYADVVCVSSVEDYSEFLELLKAKSGETSEEDRKRFAAKAFNVSSHYDSAIFNYFNSNHDLAALKVSETKGQVLRYGENPHQKGFFFGDFEAMFTKLHGKELSYNNLLDVDAAVTLMNEFKGEAPTFAILKHNNACGLAQRETLHKAYVDALAGDPVSAFGGILIANSEIDKATAEEIHSLFCEVVIAPSFSAEALEILKGKKNRILLILNDIELPKTTVRSCLNGVLVQERDNVTDAVSHLSEATNNKPTQNELEDLIFASKICKHTKSNTIVLAKNKQLCASGTGQTSRVDALNQAIHKAQSFNFDLQGAVMASDAFFPFPDCVEIADKAGITAVIQPGGSIKDQLSVDYCNENNVAMVFTGTRHFKH</sequence>
<keyword evidence="4 8" id="KW-0808">Transferase</keyword>
<dbReference type="EC" id="3.5.4.10" evidence="8"/>
<dbReference type="EC" id="2.1.2.3" evidence="8"/>
<keyword evidence="7 8" id="KW-0511">Multifunctional enzyme</keyword>
<keyword evidence="6 8" id="KW-0378">Hydrolase</keyword>
<feature type="domain" description="MGS-like" evidence="9">
    <location>
        <begin position="1"/>
        <end position="149"/>
    </location>
</feature>
<evidence type="ECO:0000259" key="9">
    <source>
        <dbReference type="PROSITE" id="PS51855"/>
    </source>
</evidence>
<name>A0ABY2G8H2_9FLAO</name>